<reference evidence="2" key="1">
    <citation type="submission" date="2007-10" db="EMBL/GenBank/DDBJ databases">
        <title>Complete sequence of chromosome of Desulforudis audaxviator MP104C.</title>
        <authorList>
            <person name="Copeland A."/>
            <person name="Lucas S."/>
            <person name="Lapidus A."/>
            <person name="Barry K."/>
            <person name="Glavina del Rio T."/>
            <person name="Dalin E."/>
            <person name="Tice H."/>
            <person name="Bruce D."/>
            <person name="Pitluck S."/>
            <person name="Lowry S.R."/>
            <person name="Larimer F."/>
            <person name="Land M.L."/>
            <person name="Hauser L."/>
            <person name="Kyrpides N."/>
            <person name="Ivanova N.N."/>
            <person name="Richardson P."/>
        </authorList>
    </citation>
    <scope>NUCLEOTIDE SEQUENCE [LARGE SCALE GENOMIC DNA]</scope>
    <source>
        <strain evidence="2">MP104C</strain>
    </source>
</reference>
<dbReference type="Proteomes" id="UP000008544">
    <property type="component" value="Chromosome"/>
</dbReference>
<proteinExistence type="predicted"/>
<keyword evidence="2" id="KW-1185">Reference proteome</keyword>
<dbReference type="OrthoDB" id="6399948at2"/>
<sequence>MTIKSPDRQCPCGCDRNYRECCGKPEKVVSLAQVKWRRASAELRRKLGEFAEEVVFLREAASAQEVYFAQLDEDLRALDDDLIIERCFEWFIFDYPLSSGQSLIELFGEVCGPKLPFAQAVLLVLWQEARSSLFEVKTVFPGKGVTLENLISRETVYVRERGVRDDIVPGSVLYVRLLKVGEEYEFSTSAIGVAAAFKAELADWLKKDFRKWKRDRRPVEDRTWNSYLRLQAHRLNGHIVRLGLGLSAPAPFWGREDGSTTVPSLLSFLQGDTLRQVCATSEGREQVEELLRLIQSAEEIRKVRRFLGVGRSRSASGAPQCDRGFDGFAWPEETYAEVASQITSGLEHLGYSREDTKSTALRLWHDFCCQERPHLRKPPAWTAAVIYAVIRREGRKMISQHRLARLFGVSASSVSNNFRKLCQALPPQRGVSMPSTELMKIEPLIYRILHELKP</sequence>
<dbReference type="InterPro" id="IPR058292">
    <property type="entry name" value="DUF7986"/>
</dbReference>
<dbReference type="EMBL" id="CP000860">
    <property type="protein sequence ID" value="ACA59911.1"/>
    <property type="molecule type" value="Genomic_DNA"/>
</dbReference>
<dbReference type="HOGENOM" id="CLU_595460_0_0_9"/>
<dbReference type="RefSeq" id="WP_012302496.1">
    <property type="nucleotide sequence ID" value="NC_010424.1"/>
</dbReference>
<name>B1I4B9_DESAP</name>
<protein>
    <recommendedName>
        <fullName evidence="3">SEC-C motif domain protein</fullName>
    </recommendedName>
</protein>
<dbReference type="eggNOG" id="COG3012">
    <property type="taxonomic scope" value="Bacteria"/>
</dbReference>
<evidence type="ECO:0000313" key="1">
    <source>
        <dbReference type="EMBL" id="ACA59911.1"/>
    </source>
</evidence>
<evidence type="ECO:0008006" key="3">
    <source>
        <dbReference type="Google" id="ProtNLM"/>
    </source>
</evidence>
<dbReference type="Pfam" id="PF25948">
    <property type="entry name" value="DUF7986"/>
    <property type="match status" value="1"/>
</dbReference>
<dbReference type="Gene3D" id="1.10.472.10">
    <property type="entry name" value="Cyclin-like"/>
    <property type="match status" value="1"/>
</dbReference>
<accession>B1I4B9</accession>
<reference evidence="1 2" key="2">
    <citation type="journal article" date="2008" name="Science">
        <title>Environmental genomics reveals a single-species ecosystem deep within Earth.</title>
        <authorList>
            <person name="Chivian D."/>
            <person name="Brodie E.L."/>
            <person name="Alm E.J."/>
            <person name="Culley D.E."/>
            <person name="Dehal P.S."/>
            <person name="Desantis T.Z."/>
            <person name="Gihring T.M."/>
            <person name="Lapidus A."/>
            <person name="Lin L.H."/>
            <person name="Lowry S.R."/>
            <person name="Moser D.P."/>
            <person name="Richardson P.M."/>
            <person name="Southam G."/>
            <person name="Wanger G."/>
            <person name="Pratt L.M."/>
            <person name="Andersen G.L."/>
            <person name="Hazen T.C."/>
            <person name="Brockman F.J."/>
            <person name="Arkin A.P."/>
            <person name="Onstott T.C."/>
        </authorList>
    </citation>
    <scope>NUCLEOTIDE SEQUENCE [LARGE SCALE GENOMIC DNA]</scope>
    <source>
        <strain evidence="1 2">MP104C</strain>
    </source>
</reference>
<dbReference type="InterPro" id="IPR036915">
    <property type="entry name" value="Cyclin-like_sf"/>
</dbReference>
<dbReference type="KEGG" id="dau:Daud_1402"/>
<dbReference type="STRING" id="477974.Daud_1402"/>
<dbReference type="AlphaFoldDB" id="B1I4B9"/>
<evidence type="ECO:0000313" key="2">
    <source>
        <dbReference type="Proteomes" id="UP000008544"/>
    </source>
</evidence>
<gene>
    <name evidence="1" type="ordered locus">Daud_1402</name>
</gene>
<organism evidence="1 2">
    <name type="scientific">Desulforudis audaxviator (strain MP104C)</name>
    <dbReference type="NCBI Taxonomy" id="477974"/>
    <lineage>
        <taxon>Bacteria</taxon>
        <taxon>Bacillati</taxon>
        <taxon>Bacillota</taxon>
        <taxon>Clostridia</taxon>
        <taxon>Thermoanaerobacterales</taxon>
        <taxon>Candidatus Desulforudaceae</taxon>
        <taxon>Candidatus Desulforudis</taxon>
    </lineage>
</organism>
<dbReference type="SUPFAM" id="SSF47954">
    <property type="entry name" value="Cyclin-like"/>
    <property type="match status" value="1"/>
</dbReference>
<dbReference type="CDD" id="cd00043">
    <property type="entry name" value="CYCLIN_SF"/>
    <property type="match status" value="1"/>
</dbReference>